<dbReference type="Pfam" id="PF08713">
    <property type="entry name" value="DNA_alkylation"/>
    <property type="match status" value="1"/>
</dbReference>
<dbReference type="Proteomes" id="UP000238362">
    <property type="component" value="Unassembled WGS sequence"/>
</dbReference>
<keyword evidence="3" id="KW-1185">Reference proteome</keyword>
<dbReference type="EMBL" id="PVNH01000007">
    <property type="protein sequence ID" value="PRX46774.1"/>
    <property type="molecule type" value="Genomic_DNA"/>
</dbReference>
<organism evidence="2 3">
    <name type="scientific">Prauserella shujinwangii</name>
    <dbReference type="NCBI Taxonomy" id="1453103"/>
    <lineage>
        <taxon>Bacteria</taxon>
        <taxon>Bacillati</taxon>
        <taxon>Actinomycetota</taxon>
        <taxon>Actinomycetes</taxon>
        <taxon>Pseudonocardiales</taxon>
        <taxon>Pseudonocardiaceae</taxon>
        <taxon>Prauserella</taxon>
    </lineage>
</organism>
<dbReference type="AlphaFoldDB" id="A0A2T0LSZ7"/>
<gene>
    <name evidence="2" type="ORF">B0I33_107352</name>
</gene>
<name>A0A2T0LSZ7_9PSEU</name>
<dbReference type="PANTHER" id="PTHR34070">
    <property type="entry name" value="ARMADILLO-TYPE FOLD"/>
    <property type="match status" value="1"/>
</dbReference>
<comment type="caution">
    <text evidence="2">The sequence shown here is derived from an EMBL/GenBank/DDBJ whole genome shotgun (WGS) entry which is preliminary data.</text>
</comment>
<dbReference type="SUPFAM" id="SSF48371">
    <property type="entry name" value="ARM repeat"/>
    <property type="match status" value="1"/>
</dbReference>
<evidence type="ECO:0000313" key="3">
    <source>
        <dbReference type="Proteomes" id="UP000238362"/>
    </source>
</evidence>
<dbReference type="Gene3D" id="1.25.10.90">
    <property type="match status" value="1"/>
</dbReference>
<sequence>MSHPLVSAVRVGLADLADPARAEDMRRYMKSELPFRGVPKPPRARLARALFREFPLSDVEEWEDVVRQLWYGASYREERYLALDLTGHRAYLPWQTARRVPLYEELIRTGAWWDYVDDVAVHRIGPIHRAEPSVLEPVLRTWATDGDRWIRRTSVLCQVGAKERTDTGLLTHCVEANVADGDFFLRKAIGWALRDFARTDPGWVRRFTDDHPGLSPLSRREALRHLGAPTAPTAPGGPDERSARP</sequence>
<evidence type="ECO:0000313" key="2">
    <source>
        <dbReference type="EMBL" id="PRX46774.1"/>
    </source>
</evidence>
<evidence type="ECO:0000256" key="1">
    <source>
        <dbReference type="SAM" id="MobiDB-lite"/>
    </source>
</evidence>
<accession>A0A2T0LSZ7</accession>
<dbReference type="RefSeq" id="WP_245900814.1">
    <property type="nucleotide sequence ID" value="NZ_PVNH01000007.1"/>
</dbReference>
<dbReference type="InterPro" id="IPR016024">
    <property type="entry name" value="ARM-type_fold"/>
</dbReference>
<dbReference type="CDD" id="cd07064">
    <property type="entry name" value="AlkD_like_1"/>
    <property type="match status" value="1"/>
</dbReference>
<reference evidence="2 3" key="1">
    <citation type="submission" date="2018-03" db="EMBL/GenBank/DDBJ databases">
        <title>Genomic Encyclopedia of Type Strains, Phase III (KMG-III): the genomes of soil and plant-associated and newly described type strains.</title>
        <authorList>
            <person name="Whitman W."/>
        </authorList>
    </citation>
    <scope>NUCLEOTIDE SEQUENCE [LARGE SCALE GENOMIC DNA]</scope>
    <source>
        <strain evidence="2 3">CGMCC 4.7125</strain>
    </source>
</reference>
<dbReference type="PANTHER" id="PTHR34070:SF1">
    <property type="entry name" value="DNA ALKYLATION REPAIR PROTEIN"/>
    <property type="match status" value="1"/>
</dbReference>
<proteinExistence type="predicted"/>
<dbReference type="InterPro" id="IPR014825">
    <property type="entry name" value="DNA_alkylation"/>
</dbReference>
<feature type="region of interest" description="Disordered" evidence="1">
    <location>
        <begin position="219"/>
        <end position="245"/>
    </location>
</feature>
<feature type="compositionally biased region" description="Low complexity" evidence="1">
    <location>
        <begin position="227"/>
        <end position="237"/>
    </location>
</feature>
<protein>
    <submittedName>
        <fullName evidence="2">3-methyladenine DNA glycosylase AlkD</fullName>
    </submittedName>
</protein>